<dbReference type="InterPro" id="IPR018730">
    <property type="entry name" value="DUF2273"/>
</dbReference>
<organism evidence="2 3">
    <name type="scientific">Candidatus Alectryocaccomicrobium excrementavium</name>
    <dbReference type="NCBI Taxonomy" id="2840668"/>
    <lineage>
        <taxon>Bacteria</taxon>
        <taxon>Bacillati</taxon>
        <taxon>Bacillota</taxon>
        <taxon>Clostridia</taxon>
        <taxon>Candidatus Alectryocaccomicrobium</taxon>
    </lineage>
</organism>
<keyword evidence="1" id="KW-0812">Transmembrane</keyword>
<proteinExistence type="predicted"/>
<dbReference type="Pfam" id="PF10031">
    <property type="entry name" value="DUF2273"/>
    <property type="match status" value="1"/>
</dbReference>
<protein>
    <submittedName>
        <fullName evidence="2">DUF2273 domain-containing protein</fullName>
    </submittedName>
</protein>
<keyword evidence="1" id="KW-1133">Transmembrane helix</keyword>
<reference evidence="2" key="1">
    <citation type="submission" date="2020-10" db="EMBL/GenBank/DDBJ databases">
        <authorList>
            <person name="Gilroy R."/>
        </authorList>
    </citation>
    <scope>NUCLEOTIDE SEQUENCE</scope>
    <source>
        <strain evidence="2">13766</strain>
    </source>
</reference>
<keyword evidence="1" id="KW-0472">Membrane</keyword>
<evidence type="ECO:0000313" key="2">
    <source>
        <dbReference type="EMBL" id="HIS91751.1"/>
    </source>
</evidence>
<dbReference type="AlphaFoldDB" id="A0A9D1K4Y1"/>
<sequence>MEPRENEREVRLNALGIRRIAGMLLGAGAGVLMLCIGFWRSLLIVACAALGWWIGGGCYIPNLVLHAVGKLLSRRGKSA</sequence>
<dbReference type="EMBL" id="DVJN01000036">
    <property type="protein sequence ID" value="HIS91751.1"/>
    <property type="molecule type" value="Genomic_DNA"/>
</dbReference>
<name>A0A9D1K4Y1_9FIRM</name>
<reference evidence="2" key="2">
    <citation type="journal article" date="2021" name="PeerJ">
        <title>Extensive microbial diversity within the chicken gut microbiome revealed by metagenomics and culture.</title>
        <authorList>
            <person name="Gilroy R."/>
            <person name="Ravi A."/>
            <person name="Getino M."/>
            <person name="Pursley I."/>
            <person name="Horton D.L."/>
            <person name="Alikhan N.F."/>
            <person name="Baker D."/>
            <person name="Gharbi K."/>
            <person name="Hall N."/>
            <person name="Watson M."/>
            <person name="Adriaenssens E.M."/>
            <person name="Foster-Nyarko E."/>
            <person name="Jarju S."/>
            <person name="Secka A."/>
            <person name="Antonio M."/>
            <person name="Oren A."/>
            <person name="Chaudhuri R.R."/>
            <person name="La Ragione R."/>
            <person name="Hildebrand F."/>
            <person name="Pallen M.J."/>
        </authorList>
    </citation>
    <scope>NUCLEOTIDE SEQUENCE</scope>
    <source>
        <strain evidence="2">13766</strain>
    </source>
</reference>
<comment type="caution">
    <text evidence="2">The sequence shown here is derived from an EMBL/GenBank/DDBJ whole genome shotgun (WGS) entry which is preliminary data.</text>
</comment>
<accession>A0A9D1K4Y1</accession>
<dbReference type="Proteomes" id="UP000824140">
    <property type="component" value="Unassembled WGS sequence"/>
</dbReference>
<feature type="transmembrane region" description="Helical" evidence="1">
    <location>
        <begin position="20"/>
        <end position="39"/>
    </location>
</feature>
<feature type="transmembrane region" description="Helical" evidence="1">
    <location>
        <begin position="51"/>
        <end position="72"/>
    </location>
</feature>
<evidence type="ECO:0000256" key="1">
    <source>
        <dbReference type="SAM" id="Phobius"/>
    </source>
</evidence>
<gene>
    <name evidence="2" type="ORF">IAA84_01900</name>
</gene>
<evidence type="ECO:0000313" key="3">
    <source>
        <dbReference type="Proteomes" id="UP000824140"/>
    </source>
</evidence>